<keyword evidence="2" id="KW-0547">Nucleotide-binding</keyword>
<evidence type="ECO:0000313" key="2">
    <source>
        <dbReference type="EMBL" id="MBF6356002.1"/>
    </source>
</evidence>
<dbReference type="InterPro" id="IPR036890">
    <property type="entry name" value="HATPase_C_sf"/>
</dbReference>
<dbReference type="Gene3D" id="3.30.565.10">
    <property type="entry name" value="Histidine kinase-like ATPase, C-terminal domain"/>
    <property type="match status" value="1"/>
</dbReference>
<dbReference type="GO" id="GO:0005524">
    <property type="term" value="F:ATP binding"/>
    <property type="evidence" value="ECO:0007669"/>
    <property type="project" value="UniProtKB-KW"/>
</dbReference>
<proteinExistence type="predicted"/>
<feature type="region of interest" description="Disordered" evidence="1">
    <location>
        <begin position="232"/>
        <end position="259"/>
    </location>
</feature>
<gene>
    <name evidence="2" type="ORF">IU449_15855</name>
</gene>
<dbReference type="EMBL" id="JADLQN010000002">
    <property type="protein sequence ID" value="MBF6356002.1"/>
    <property type="molecule type" value="Genomic_DNA"/>
</dbReference>
<name>A0ABS0DC00_9NOCA</name>
<evidence type="ECO:0000313" key="3">
    <source>
        <dbReference type="Proteomes" id="UP000707731"/>
    </source>
</evidence>
<comment type="caution">
    <text evidence="2">The sequence shown here is derived from an EMBL/GenBank/DDBJ whole genome shotgun (WGS) entry which is preliminary data.</text>
</comment>
<protein>
    <submittedName>
        <fullName evidence="2">ATP-binding protein</fullName>
    </submittedName>
</protein>
<keyword evidence="3" id="KW-1185">Reference proteome</keyword>
<sequence>MLAAWRDSPTRLREDAATEADLVRAGYRDRLLTELAQNAADAARRAGVPGRLAVRLAGDTLHVMNTGAPLDLSGVHALTALRASGKSETGENVGRFGVGFTAVRSVSDEIELRSRAGGLCFSLTATRAALTEAAVPETETAPAVLRLAWPAAHAPADGWDTEIVLLLRDEVDRSGLRAAMRAEAVDLLLELPALREIRIGEDVFTAEVTPVPSGPRHPADVDGPVGAIDADILGDHDGDGDSADDSHGSGGPGLEEVRVHTPDGSLTWWQYRTRRSRWLLPVRDGRPVPVVEDVLRAPTRSDEELSLPALLVADLPMQPDRRRALPGARVSPLAEGYADFARALPEHARLALVPAPGFARSEIDGLLREALLHELRTHPWLPVLGPVEHGIPGAAPTTTGAVLADPGAESGRPVGTLEGAQAARAHSASASDGPDAVPSTRSAVLAARRATVALPTRASVFPGLTAELAVLLDELIGPLVPPGLSGPAHAEALAVLDVHRLGLARVAESTSGLRRPPAWWRALYAALEPFVVDPVAAEALGALAVPLSDDRVVTGPRTVVLDDGLGVAVALPWARLVHPQAAHPLLARLGARTATAADLLADPALRAHLDDDPGDPDIVDAVLRLVPRAAPQSLPAWLGLLELPDSTGAPRPADELLLPGAPLGELLVADSPFGVVAAETVREYGAEALRAIGVGWNFGLVSETDPTGPDHHLDDEEHWWAGLESDPEHLVAVRDLDLVDDAAWPRALRLLTTDPRTADLFTDPRGYTPWWLREHARYDGIPLGHHRFPGDPEFAGLLPDFPAADVDPARLALLRTVLADPAVIDTDLAHALLDALADPRRRPDPAVVAGAHRRLAAAVAGGRLDVAELDLPDRVRALSGAAVDAREAMVLDLPWFGLAISPQRLVAGSAEHADALAGLLDLPLVSEAVSAEVLGEGRHTTWSEEPLAVVLAELFAAPVAGGELVLHTELRVRLDGAVRGTVAVPWWREGAVTHVLAPEPIG</sequence>
<dbReference type="SUPFAM" id="SSF55874">
    <property type="entry name" value="ATPase domain of HSP90 chaperone/DNA topoisomerase II/histidine kinase"/>
    <property type="match status" value="1"/>
</dbReference>
<evidence type="ECO:0000256" key="1">
    <source>
        <dbReference type="SAM" id="MobiDB-lite"/>
    </source>
</evidence>
<organism evidence="2 3">
    <name type="scientific">Nocardia higoensis</name>
    <dbReference type="NCBI Taxonomy" id="228599"/>
    <lineage>
        <taxon>Bacteria</taxon>
        <taxon>Bacillati</taxon>
        <taxon>Actinomycetota</taxon>
        <taxon>Actinomycetes</taxon>
        <taxon>Mycobacteriales</taxon>
        <taxon>Nocardiaceae</taxon>
        <taxon>Nocardia</taxon>
    </lineage>
</organism>
<accession>A0ABS0DC00</accession>
<dbReference type="NCBIfam" id="NF047352">
    <property type="entry name" value="P_loop_sacsin"/>
    <property type="match status" value="1"/>
</dbReference>
<reference evidence="2 3" key="1">
    <citation type="submission" date="2020-10" db="EMBL/GenBank/DDBJ databases">
        <title>Identification of Nocardia species via Next-generation sequencing and recognition of intraspecies genetic diversity.</title>
        <authorList>
            <person name="Li P."/>
            <person name="Li P."/>
            <person name="Lu B."/>
        </authorList>
    </citation>
    <scope>NUCLEOTIDE SEQUENCE [LARGE SCALE GENOMIC DNA]</scope>
    <source>
        <strain evidence="2 3">BJ06-0143</strain>
    </source>
</reference>
<feature type="compositionally biased region" description="Basic and acidic residues" evidence="1">
    <location>
        <begin position="233"/>
        <end position="247"/>
    </location>
</feature>
<keyword evidence="2" id="KW-0067">ATP-binding</keyword>
<dbReference type="Proteomes" id="UP000707731">
    <property type="component" value="Unassembled WGS sequence"/>
</dbReference>